<evidence type="ECO:0000313" key="1">
    <source>
        <dbReference type="EnsemblMetazoa" id="XP_022666588"/>
    </source>
</evidence>
<dbReference type="RefSeq" id="XP_022666588.1">
    <property type="nucleotide sequence ID" value="XM_022810853.1"/>
</dbReference>
<dbReference type="GeneID" id="111252633"/>
<dbReference type="AlphaFoldDB" id="A0A7M7KIV9"/>
<evidence type="ECO:0000313" key="2">
    <source>
        <dbReference type="Proteomes" id="UP000594260"/>
    </source>
</evidence>
<dbReference type="KEGG" id="vde:111252633"/>
<proteinExistence type="predicted"/>
<name>A0A7M7KIV9_VARDE</name>
<accession>A0A7M7KIV9</accession>
<protein>
    <submittedName>
        <fullName evidence="1">Uncharacterized protein</fullName>
    </submittedName>
</protein>
<keyword evidence="2" id="KW-1185">Reference proteome</keyword>
<sequence length="272" mass="29943">MNIICDRLDRIINNFWAPGDSTAEMVGASKRRPSTTVVGAGCATREGDLSSLPPLIREKVMKDKRKPAELIRTDLITAMKIPDTEHLDPECYWLIVDPWKTDYDKGVQVPVNLEGAPDIVVKQRKDTTARDAILGPFFIQSAAGCSVEIPHESGADSHIIQQCKLVSNRGCDIENLLSASLQLGFAVYFAVLALTKGHEYRTMNTGDATQSSNQILGELDLPYFFTVKLTLRGLIISLVHLSQLLSERVSPLDLSRRQGASTPLLDRCPLVA</sequence>
<dbReference type="Proteomes" id="UP000594260">
    <property type="component" value="Unplaced"/>
</dbReference>
<reference evidence="1" key="1">
    <citation type="submission" date="2021-01" db="UniProtKB">
        <authorList>
            <consortium name="EnsemblMetazoa"/>
        </authorList>
    </citation>
    <scope>IDENTIFICATION</scope>
</reference>
<dbReference type="InParanoid" id="A0A7M7KIV9"/>
<dbReference type="OrthoDB" id="20839at2759"/>
<dbReference type="EnsemblMetazoa" id="XM_022810853">
    <property type="protein sequence ID" value="XP_022666588"/>
    <property type="gene ID" value="LOC111252633"/>
</dbReference>
<organism evidence="1 2">
    <name type="scientific">Varroa destructor</name>
    <name type="common">Honeybee mite</name>
    <dbReference type="NCBI Taxonomy" id="109461"/>
    <lineage>
        <taxon>Eukaryota</taxon>
        <taxon>Metazoa</taxon>
        <taxon>Ecdysozoa</taxon>
        <taxon>Arthropoda</taxon>
        <taxon>Chelicerata</taxon>
        <taxon>Arachnida</taxon>
        <taxon>Acari</taxon>
        <taxon>Parasitiformes</taxon>
        <taxon>Mesostigmata</taxon>
        <taxon>Gamasina</taxon>
        <taxon>Dermanyssoidea</taxon>
        <taxon>Varroidae</taxon>
        <taxon>Varroa</taxon>
    </lineage>
</organism>